<gene>
    <name evidence="3" type="ORF">JYU29_17660</name>
</gene>
<sequence>MANSPNAESQTNQNADRTPQDLEAEIARLRSDLANLTKQIGAAGSQSLDTAKAVAQQSVDRLRTNAHDLEDQVVARVQEKPLTALAVAAAVGYVLALINRR</sequence>
<proteinExistence type="predicted"/>
<protein>
    <recommendedName>
        <fullName evidence="5">DUF883 domain-containing protein</fullName>
    </recommendedName>
</protein>
<evidence type="ECO:0008006" key="5">
    <source>
        <dbReference type="Google" id="ProtNLM"/>
    </source>
</evidence>
<dbReference type="Proteomes" id="UP001297272">
    <property type="component" value="Unassembled WGS sequence"/>
</dbReference>
<keyword evidence="2" id="KW-0812">Transmembrane</keyword>
<organism evidence="3 4">
    <name type="scientific">Tianweitania aestuarii</name>
    <dbReference type="NCBI Taxonomy" id="2814886"/>
    <lineage>
        <taxon>Bacteria</taxon>
        <taxon>Pseudomonadati</taxon>
        <taxon>Pseudomonadota</taxon>
        <taxon>Alphaproteobacteria</taxon>
        <taxon>Hyphomicrobiales</taxon>
        <taxon>Phyllobacteriaceae</taxon>
        <taxon>Tianweitania</taxon>
    </lineage>
</organism>
<comment type="caution">
    <text evidence="3">The sequence shown here is derived from an EMBL/GenBank/DDBJ whole genome shotgun (WGS) entry which is preliminary data.</text>
</comment>
<keyword evidence="4" id="KW-1185">Reference proteome</keyword>
<dbReference type="RefSeq" id="WP_213986177.1">
    <property type="nucleotide sequence ID" value="NZ_JAFMNX010000006.1"/>
</dbReference>
<evidence type="ECO:0000313" key="4">
    <source>
        <dbReference type="Proteomes" id="UP001297272"/>
    </source>
</evidence>
<evidence type="ECO:0000256" key="2">
    <source>
        <dbReference type="SAM" id="Phobius"/>
    </source>
</evidence>
<reference evidence="3 4" key="1">
    <citation type="submission" date="2021-03" db="EMBL/GenBank/DDBJ databases">
        <title>Tianweitania aestuarii sp. nov., isolated from a tidal flat.</title>
        <authorList>
            <person name="Park S."/>
            <person name="Yoon J.-H."/>
        </authorList>
    </citation>
    <scope>NUCLEOTIDE SEQUENCE [LARGE SCALE GENOMIC DNA]</scope>
    <source>
        <strain evidence="3 4">BSSL-BM11</strain>
    </source>
</reference>
<feature type="compositionally biased region" description="Polar residues" evidence="1">
    <location>
        <begin position="1"/>
        <end position="17"/>
    </location>
</feature>
<name>A0ABS5S0D4_9HYPH</name>
<accession>A0ABS5S0D4</accession>
<keyword evidence="2" id="KW-0472">Membrane</keyword>
<feature type="transmembrane region" description="Helical" evidence="2">
    <location>
        <begin position="81"/>
        <end position="98"/>
    </location>
</feature>
<dbReference type="EMBL" id="JAFMNX010000006">
    <property type="protein sequence ID" value="MBS9722525.1"/>
    <property type="molecule type" value="Genomic_DNA"/>
</dbReference>
<keyword evidence="2" id="KW-1133">Transmembrane helix</keyword>
<evidence type="ECO:0000313" key="3">
    <source>
        <dbReference type="EMBL" id="MBS9722525.1"/>
    </source>
</evidence>
<feature type="region of interest" description="Disordered" evidence="1">
    <location>
        <begin position="1"/>
        <end position="21"/>
    </location>
</feature>
<evidence type="ECO:0000256" key="1">
    <source>
        <dbReference type="SAM" id="MobiDB-lite"/>
    </source>
</evidence>